<keyword evidence="3" id="KW-1185">Reference proteome</keyword>
<proteinExistence type="predicted"/>
<gene>
    <name evidence="2" type="ORF">CU098_005445</name>
</gene>
<protein>
    <submittedName>
        <fullName evidence="2">Uncharacterized protein</fullName>
    </submittedName>
</protein>
<evidence type="ECO:0000313" key="2">
    <source>
        <dbReference type="EMBL" id="RCH79256.1"/>
    </source>
</evidence>
<evidence type="ECO:0000256" key="1">
    <source>
        <dbReference type="SAM" id="Coils"/>
    </source>
</evidence>
<comment type="caution">
    <text evidence="2">The sequence shown here is derived from an EMBL/GenBank/DDBJ whole genome shotgun (WGS) entry which is preliminary data.</text>
</comment>
<sequence>MLQSAFFAYISTINNHPTSRIILPTSRTKKPTANNHNKVEKVTKKTRLNELDSRIKEIMEERQSILVEIEDFEKKEEARERNHLLNVLMPTFPLTLNMKFLTLYPLHIHLSSCTTSSLHVHFYDHPPTGTHT</sequence>
<feature type="coiled-coil region" evidence="1">
    <location>
        <begin position="41"/>
        <end position="75"/>
    </location>
</feature>
<evidence type="ECO:0000313" key="3">
    <source>
        <dbReference type="Proteomes" id="UP000253551"/>
    </source>
</evidence>
<dbReference type="EMBL" id="PJQM01006693">
    <property type="protein sequence ID" value="RCH79256.1"/>
    <property type="molecule type" value="Genomic_DNA"/>
</dbReference>
<name>A0A367INP2_RHIST</name>
<reference evidence="2 3" key="1">
    <citation type="journal article" date="2018" name="G3 (Bethesda)">
        <title>Phylogenetic and Phylogenomic Definition of Rhizopus Species.</title>
        <authorList>
            <person name="Gryganskyi A.P."/>
            <person name="Golan J."/>
            <person name="Dolatabadi S."/>
            <person name="Mondo S."/>
            <person name="Robb S."/>
            <person name="Idnurm A."/>
            <person name="Muszewska A."/>
            <person name="Steczkiewicz K."/>
            <person name="Masonjones S."/>
            <person name="Liao H.L."/>
            <person name="Gajdeczka M.T."/>
            <person name="Anike F."/>
            <person name="Vuek A."/>
            <person name="Anishchenko I.M."/>
            <person name="Voigt K."/>
            <person name="de Hoog G.S."/>
            <person name="Smith M.E."/>
            <person name="Heitman J."/>
            <person name="Vilgalys R."/>
            <person name="Stajich J.E."/>
        </authorList>
    </citation>
    <scope>NUCLEOTIDE SEQUENCE [LARGE SCALE GENOMIC DNA]</scope>
    <source>
        <strain evidence="2 3">LSU 92-RS-03</strain>
    </source>
</reference>
<accession>A0A367INP2</accession>
<organism evidence="2 3">
    <name type="scientific">Rhizopus stolonifer</name>
    <name type="common">Rhizopus nigricans</name>
    <dbReference type="NCBI Taxonomy" id="4846"/>
    <lineage>
        <taxon>Eukaryota</taxon>
        <taxon>Fungi</taxon>
        <taxon>Fungi incertae sedis</taxon>
        <taxon>Mucoromycota</taxon>
        <taxon>Mucoromycotina</taxon>
        <taxon>Mucoromycetes</taxon>
        <taxon>Mucorales</taxon>
        <taxon>Mucorineae</taxon>
        <taxon>Rhizopodaceae</taxon>
        <taxon>Rhizopus</taxon>
    </lineage>
</organism>
<dbReference type="AlphaFoldDB" id="A0A367INP2"/>
<keyword evidence="1" id="KW-0175">Coiled coil</keyword>
<dbReference type="OrthoDB" id="2284257at2759"/>
<dbReference type="Proteomes" id="UP000253551">
    <property type="component" value="Unassembled WGS sequence"/>
</dbReference>